<name>A0A104A0J5_BURCE</name>
<dbReference type="Proteomes" id="UP000069001">
    <property type="component" value="Unassembled WGS sequence"/>
</dbReference>
<proteinExistence type="predicted"/>
<accession>A0A104A0J5</accession>
<dbReference type="AlphaFoldDB" id="A0A104A0J5"/>
<evidence type="ECO:0000313" key="2">
    <source>
        <dbReference type="Proteomes" id="UP000069001"/>
    </source>
</evidence>
<gene>
    <name evidence="1" type="ORF">WS90_03770</name>
</gene>
<evidence type="ECO:0000313" key="1">
    <source>
        <dbReference type="EMBL" id="KVK89454.1"/>
    </source>
</evidence>
<sequence length="65" mass="7245">MLVACTKAAKILSNVSWRYGFESLSVLSHVAKKAAHSMRVLSHDRFSVPLILEILLQPIKPETVI</sequence>
<comment type="caution">
    <text evidence="1">The sequence shown here is derived from an EMBL/GenBank/DDBJ whole genome shotgun (WGS) entry which is preliminary data.</text>
</comment>
<organism evidence="1 2">
    <name type="scientific">Burkholderia cepacia</name>
    <name type="common">Pseudomonas cepacia</name>
    <dbReference type="NCBI Taxonomy" id="292"/>
    <lineage>
        <taxon>Bacteria</taxon>
        <taxon>Pseudomonadati</taxon>
        <taxon>Pseudomonadota</taxon>
        <taxon>Betaproteobacteria</taxon>
        <taxon>Burkholderiales</taxon>
        <taxon>Burkholderiaceae</taxon>
        <taxon>Burkholderia</taxon>
        <taxon>Burkholderia cepacia complex</taxon>
    </lineage>
</organism>
<dbReference type="EMBL" id="LOYH01000001">
    <property type="protein sequence ID" value="KVK89454.1"/>
    <property type="molecule type" value="Genomic_DNA"/>
</dbReference>
<reference evidence="1 2" key="1">
    <citation type="submission" date="2015-11" db="EMBL/GenBank/DDBJ databases">
        <title>Expanding the genomic diversity of Burkholderia species for the development of highly accurate diagnostics.</title>
        <authorList>
            <person name="Sahl J."/>
            <person name="Keim P."/>
            <person name="Wagner D."/>
        </authorList>
    </citation>
    <scope>NUCLEOTIDE SEQUENCE [LARGE SCALE GENOMIC DNA]</scope>
    <source>
        <strain evidence="1 2">MSMB1302</strain>
    </source>
</reference>
<protein>
    <submittedName>
        <fullName evidence="1">Uncharacterized protein</fullName>
    </submittedName>
</protein>